<dbReference type="KEGG" id="aon:DEH84_03255"/>
<dbReference type="AlphaFoldDB" id="A0A2U8FNX5"/>
<keyword evidence="3" id="KW-1185">Reference proteome</keyword>
<dbReference type="PROSITE" id="PS00409">
    <property type="entry name" value="PROKAR_NTER_METHYL"/>
    <property type="match status" value="1"/>
</dbReference>
<dbReference type="EMBL" id="CP029210">
    <property type="protein sequence ID" value="AWI52548.1"/>
    <property type="molecule type" value="Genomic_DNA"/>
</dbReference>
<reference evidence="2 3" key="1">
    <citation type="submission" date="2018-05" db="EMBL/GenBank/DDBJ databases">
        <title>complete genome sequence of Aquabacterium olei NBRC 110486.</title>
        <authorList>
            <person name="Tang B."/>
            <person name="Chang J."/>
            <person name="Zhang L."/>
            <person name="Yang H."/>
        </authorList>
    </citation>
    <scope>NUCLEOTIDE SEQUENCE [LARGE SCALE GENOMIC DNA]</scope>
    <source>
        <strain evidence="2 3">NBRC 110486</strain>
    </source>
</reference>
<evidence type="ECO:0000313" key="3">
    <source>
        <dbReference type="Proteomes" id="UP000244892"/>
    </source>
</evidence>
<accession>A0A2U8FNX5</accession>
<dbReference type="Proteomes" id="UP000244892">
    <property type="component" value="Chromosome"/>
</dbReference>
<feature type="transmembrane region" description="Helical" evidence="1">
    <location>
        <begin position="20"/>
        <end position="45"/>
    </location>
</feature>
<dbReference type="InterPro" id="IPR031982">
    <property type="entry name" value="PilE-like"/>
</dbReference>
<sequence>MLPCSETLRHRLPHRTGVAAGFTLIELMITVAVVAILSAVAYPAYTEHVAKGHRTQVKTQMVLAQQWMERFYSDTYRYDQNTAGNAVAGLFAAQPFSTSPPAGEGATAYTLAVAVAADGQSYTLTATRAAGGPMSADPCGNPTLTGKGVKGVAASTYGTRYADAAAAVAACWR</sequence>
<dbReference type="RefSeq" id="WP_109034732.1">
    <property type="nucleotide sequence ID" value="NZ_CP029210.1"/>
</dbReference>
<gene>
    <name evidence="2" type="ORF">DEH84_03255</name>
</gene>
<dbReference type="OrthoDB" id="8592370at2"/>
<dbReference type="NCBIfam" id="TIGR02532">
    <property type="entry name" value="IV_pilin_GFxxxE"/>
    <property type="match status" value="1"/>
</dbReference>
<evidence type="ECO:0000313" key="2">
    <source>
        <dbReference type="EMBL" id="AWI52548.1"/>
    </source>
</evidence>
<dbReference type="Gene3D" id="3.30.700.10">
    <property type="entry name" value="Glycoprotein, Type 4 Pilin"/>
    <property type="match status" value="1"/>
</dbReference>
<dbReference type="InterPro" id="IPR012902">
    <property type="entry name" value="N_methyl_site"/>
</dbReference>
<dbReference type="Pfam" id="PF16732">
    <property type="entry name" value="ComP_DUS"/>
    <property type="match status" value="1"/>
</dbReference>
<dbReference type="Pfam" id="PF07963">
    <property type="entry name" value="N_methyl"/>
    <property type="match status" value="1"/>
</dbReference>
<proteinExistence type="predicted"/>
<keyword evidence="1" id="KW-1133">Transmembrane helix</keyword>
<dbReference type="GO" id="GO:0043683">
    <property type="term" value="P:type IV pilus assembly"/>
    <property type="evidence" value="ECO:0007669"/>
    <property type="project" value="InterPro"/>
</dbReference>
<evidence type="ECO:0000256" key="1">
    <source>
        <dbReference type="SAM" id="Phobius"/>
    </source>
</evidence>
<keyword evidence="1" id="KW-0472">Membrane</keyword>
<protein>
    <submittedName>
        <fullName evidence="2">Prepilin-type cleavage/methylation domain-containing protein</fullName>
    </submittedName>
</protein>
<organism evidence="2 3">
    <name type="scientific">Aquabacterium olei</name>
    <dbReference type="NCBI Taxonomy" id="1296669"/>
    <lineage>
        <taxon>Bacteria</taxon>
        <taxon>Pseudomonadati</taxon>
        <taxon>Pseudomonadota</taxon>
        <taxon>Betaproteobacteria</taxon>
        <taxon>Burkholderiales</taxon>
        <taxon>Aquabacterium</taxon>
    </lineage>
</organism>
<dbReference type="InterPro" id="IPR045584">
    <property type="entry name" value="Pilin-like"/>
</dbReference>
<name>A0A2U8FNX5_9BURK</name>
<dbReference type="SUPFAM" id="SSF54523">
    <property type="entry name" value="Pili subunits"/>
    <property type="match status" value="1"/>
</dbReference>
<keyword evidence="1" id="KW-0812">Transmembrane</keyword>